<dbReference type="Pfam" id="PF13458">
    <property type="entry name" value="Peripla_BP_6"/>
    <property type="match status" value="1"/>
</dbReference>
<dbReference type="EMBL" id="FODE01000023">
    <property type="protein sequence ID" value="SEN94344.1"/>
    <property type="molecule type" value="Genomic_DNA"/>
</dbReference>
<dbReference type="AlphaFoldDB" id="A0A1H8KNC2"/>
<feature type="signal peptide" evidence="4">
    <location>
        <begin position="1"/>
        <end position="20"/>
    </location>
</feature>
<dbReference type="InterPro" id="IPR051010">
    <property type="entry name" value="BCAA_transport"/>
</dbReference>
<comment type="similarity">
    <text evidence="1">Belongs to the leucine-binding protein family.</text>
</comment>
<dbReference type="PANTHER" id="PTHR30483:SF6">
    <property type="entry name" value="PERIPLASMIC BINDING PROTEIN OF ABC TRANSPORTER FOR NATURAL AMINO ACIDS"/>
    <property type="match status" value="1"/>
</dbReference>
<gene>
    <name evidence="6" type="ORF">SAMN04489859_102337</name>
</gene>
<evidence type="ECO:0000313" key="7">
    <source>
        <dbReference type="Proteomes" id="UP000199054"/>
    </source>
</evidence>
<dbReference type="Proteomes" id="UP000199054">
    <property type="component" value="Unassembled WGS sequence"/>
</dbReference>
<evidence type="ECO:0000256" key="1">
    <source>
        <dbReference type="ARBA" id="ARBA00010062"/>
    </source>
</evidence>
<dbReference type="STRING" id="34002.SAMN04489859_102337"/>
<dbReference type="GO" id="GO:0006865">
    <property type="term" value="P:amino acid transport"/>
    <property type="evidence" value="ECO:0007669"/>
    <property type="project" value="UniProtKB-KW"/>
</dbReference>
<keyword evidence="3" id="KW-0029">Amino-acid transport</keyword>
<organism evidence="6 7">
    <name type="scientific">Paracoccus alcaliphilus</name>
    <dbReference type="NCBI Taxonomy" id="34002"/>
    <lineage>
        <taxon>Bacteria</taxon>
        <taxon>Pseudomonadati</taxon>
        <taxon>Pseudomonadota</taxon>
        <taxon>Alphaproteobacteria</taxon>
        <taxon>Rhodobacterales</taxon>
        <taxon>Paracoccaceae</taxon>
        <taxon>Paracoccus</taxon>
    </lineage>
</organism>
<evidence type="ECO:0000256" key="2">
    <source>
        <dbReference type="ARBA" id="ARBA00022729"/>
    </source>
</evidence>
<reference evidence="6 7" key="1">
    <citation type="submission" date="2016-10" db="EMBL/GenBank/DDBJ databases">
        <authorList>
            <person name="de Groot N.N."/>
        </authorList>
    </citation>
    <scope>NUCLEOTIDE SEQUENCE [LARGE SCALE GENOMIC DNA]</scope>
    <source>
        <strain evidence="6 7">DSM 8512</strain>
    </source>
</reference>
<name>A0A1H8KNC2_9RHOB</name>
<evidence type="ECO:0000256" key="3">
    <source>
        <dbReference type="ARBA" id="ARBA00022970"/>
    </source>
</evidence>
<protein>
    <submittedName>
        <fullName evidence="6">Amino acid/amide ABC transporter substrate-binding protein, HAAT family</fullName>
    </submittedName>
</protein>
<evidence type="ECO:0000256" key="4">
    <source>
        <dbReference type="SAM" id="SignalP"/>
    </source>
</evidence>
<dbReference type="RefSeq" id="WP_090614079.1">
    <property type="nucleotide sequence ID" value="NZ_CP067124.1"/>
</dbReference>
<evidence type="ECO:0000313" key="6">
    <source>
        <dbReference type="EMBL" id="SEN94344.1"/>
    </source>
</evidence>
<dbReference type="CDD" id="cd06346">
    <property type="entry name" value="PBP1_ABC_ligand_binding-like"/>
    <property type="match status" value="1"/>
</dbReference>
<feature type="domain" description="Leucine-binding protein" evidence="5">
    <location>
        <begin position="22"/>
        <end position="322"/>
    </location>
</feature>
<dbReference type="SUPFAM" id="SSF53822">
    <property type="entry name" value="Periplasmic binding protein-like I"/>
    <property type="match status" value="1"/>
</dbReference>
<feature type="chain" id="PRO_5011445985" evidence="4">
    <location>
        <begin position="21"/>
        <end position="394"/>
    </location>
</feature>
<dbReference type="OrthoDB" id="7337537at2"/>
<dbReference type="Gene3D" id="3.40.50.2300">
    <property type="match status" value="2"/>
</dbReference>
<accession>A0A1H8KNC2</accession>
<proteinExistence type="inferred from homology"/>
<evidence type="ECO:0000259" key="5">
    <source>
        <dbReference type="Pfam" id="PF13458"/>
    </source>
</evidence>
<dbReference type="InterPro" id="IPR028081">
    <property type="entry name" value="Leu-bd"/>
</dbReference>
<keyword evidence="7" id="KW-1185">Reference proteome</keyword>
<keyword evidence="3" id="KW-0813">Transport</keyword>
<sequence>MKKLLLATAATALLTGAASAEEIKLGILFGFTGPLETMSPDMQRGAELAISEVNEAGNLLEGSTVRAVTGDTTCIDAAAATAAAERLITAEGVHGIVGGMCSGETIAILENVALPNGVVMVSPSATSPALSTIEDNGLFFRTSPSDARQGEVMADLILEKDIDTVAVSYTNNDYGKGLADSFAASFTEKGGTVTVNSAHDDGKPDYSAEVAALASAGGDALVVVGYVDQGGSGIVRGALDTGAFDTFVFPDGMISNTLTSSFGSEIDGSFGQNPAGEGEGRDTFVELAEAAGFDGTGTFAGESYDAAALILLAMAKAGSSDPNVYKDSVVDIANEPGEKIMPGELGRAIEIIAEGGDVDYVGATAVELIEPGESAGVYRELSFEGGEMSVVGYR</sequence>
<keyword evidence="2 4" id="KW-0732">Signal</keyword>
<dbReference type="PANTHER" id="PTHR30483">
    <property type="entry name" value="LEUCINE-SPECIFIC-BINDING PROTEIN"/>
    <property type="match status" value="1"/>
</dbReference>
<dbReference type="InterPro" id="IPR028082">
    <property type="entry name" value="Peripla_BP_I"/>
</dbReference>